<feature type="signal peptide" evidence="1">
    <location>
        <begin position="1"/>
        <end position="26"/>
    </location>
</feature>
<evidence type="ECO:0000313" key="3">
    <source>
        <dbReference type="Proteomes" id="UP001595887"/>
    </source>
</evidence>
<reference evidence="3" key="1">
    <citation type="journal article" date="2019" name="Int. J. Syst. Evol. Microbiol.">
        <title>The Global Catalogue of Microorganisms (GCM) 10K type strain sequencing project: providing services to taxonomists for standard genome sequencing and annotation.</title>
        <authorList>
            <consortium name="The Broad Institute Genomics Platform"/>
            <consortium name="The Broad Institute Genome Sequencing Center for Infectious Disease"/>
            <person name="Wu L."/>
            <person name="Ma J."/>
        </authorList>
    </citation>
    <scope>NUCLEOTIDE SEQUENCE [LARGE SCALE GENOMIC DNA]</scope>
    <source>
        <strain evidence="3">CECT 8531</strain>
    </source>
</reference>
<organism evidence="2 3">
    <name type="scientific">Sphingorhabdus arenilitoris</name>
    <dbReference type="NCBI Taxonomy" id="1490041"/>
    <lineage>
        <taxon>Bacteria</taxon>
        <taxon>Pseudomonadati</taxon>
        <taxon>Pseudomonadota</taxon>
        <taxon>Alphaproteobacteria</taxon>
        <taxon>Sphingomonadales</taxon>
        <taxon>Sphingomonadaceae</taxon>
        <taxon>Sphingorhabdus</taxon>
    </lineage>
</organism>
<feature type="chain" id="PRO_5046359574" evidence="1">
    <location>
        <begin position="27"/>
        <end position="291"/>
    </location>
</feature>
<dbReference type="EMBL" id="JBHSDH010000006">
    <property type="protein sequence ID" value="MFC4291041.1"/>
    <property type="molecule type" value="Genomic_DNA"/>
</dbReference>
<comment type="caution">
    <text evidence="2">The sequence shown here is derived from an EMBL/GenBank/DDBJ whole genome shotgun (WGS) entry which is preliminary data.</text>
</comment>
<name>A0ABV8RFK2_9SPHN</name>
<evidence type="ECO:0000313" key="2">
    <source>
        <dbReference type="EMBL" id="MFC4291041.1"/>
    </source>
</evidence>
<keyword evidence="1" id="KW-0732">Signal</keyword>
<sequence length="291" mass="30746">MSSYIRMTAIAMTALIGSALIGSALVANQTTGADTTRDTDGAHIAKLSSTIPDIRVSETHVLPQNPDQSELDGFCSHYLTQDVSAYGEMVQKAGWLVTSEHQEGGLHFVSFSSALDPGTSGVCFGRNGNLAMFGDGKLLAIAYSARPDDLVIGSLDPLDQKPGEFYIGDGTGPYAPIAKMTVRGGISAITPLPAQESYCGGKAVIPNIYGKQIFDARKPLRSAGWRPNSSPDEGYGGTVTHLRKSVPEVDGCSGTGYGFCTYAYRKGKMTLGMTSVGEEYNIIGYSVDCGE</sequence>
<keyword evidence="3" id="KW-1185">Reference proteome</keyword>
<proteinExistence type="predicted"/>
<evidence type="ECO:0000256" key="1">
    <source>
        <dbReference type="SAM" id="SignalP"/>
    </source>
</evidence>
<dbReference type="Proteomes" id="UP001595887">
    <property type="component" value="Unassembled WGS sequence"/>
</dbReference>
<gene>
    <name evidence="2" type="ORF">ACFOWX_01285</name>
</gene>
<protein>
    <submittedName>
        <fullName evidence="2">Uncharacterized protein</fullName>
    </submittedName>
</protein>
<accession>A0ABV8RFK2</accession>
<dbReference type="RefSeq" id="WP_381420638.1">
    <property type="nucleotide sequence ID" value="NZ_JBHSDH010000006.1"/>
</dbReference>